<reference evidence="4" key="1">
    <citation type="submission" date="2023-08" db="EMBL/GenBank/DDBJ databases">
        <title>Black Yeasts Isolated from many extreme environments.</title>
        <authorList>
            <person name="Coleine C."/>
            <person name="Stajich J.E."/>
            <person name="Selbmann L."/>
        </authorList>
    </citation>
    <scope>NUCLEOTIDE SEQUENCE</scope>
    <source>
        <strain evidence="4">CCFEE 5401</strain>
    </source>
</reference>
<evidence type="ECO:0000313" key="4">
    <source>
        <dbReference type="EMBL" id="KAK5115228.1"/>
    </source>
</evidence>
<evidence type="ECO:0000256" key="1">
    <source>
        <dbReference type="ARBA" id="ARBA00006484"/>
    </source>
</evidence>
<dbReference type="Pfam" id="PF00106">
    <property type="entry name" value="adh_short"/>
    <property type="match status" value="1"/>
</dbReference>
<evidence type="ECO:0000256" key="3">
    <source>
        <dbReference type="RuleBase" id="RU000363"/>
    </source>
</evidence>
<comment type="similarity">
    <text evidence="1 3">Belongs to the short-chain dehydrogenases/reductases (SDR) family.</text>
</comment>
<protein>
    <recommendedName>
        <fullName evidence="6">NAD(P)-binding protein</fullName>
    </recommendedName>
</protein>
<dbReference type="SUPFAM" id="SSF51735">
    <property type="entry name" value="NAD(P)-binding Rossmann-fold domains"/>
    <property type="match status" value="1"/>
</dbReference>
<dbReference type="PANTHER" id="PTHR24322:SF736">
    <property type="entry name" value="RETINOL DEHYDROGENASE 10"/>
    <property type="match status" value="1"/>
</dbReference>
<dbReference type="GO" id="GO:0016616">
    <property type="term" value="F:oxidoreductase activity, acting on the CH-OH group of donors, NAD or NADP as acceptor"/>
    <property type="evidence" value="ECO:0007669"/>
    <property type="project" value="TreeGrafter"/>
</dbReference>
<gene>
    <name evidence="4" type="ORF">LTR62_001428</name>
</gene>
<proteinExistence type="inferred from homology"/>
<evidence type="ECO:0000313" key="5">
    <source>
        <dbReference type="Proteomes" id="UP001310890"/>
    </source>
</evidence>
<dbReference type="InterPro" id="IPR002347">
    <property type="entry name" value="SDR_fam"/>
</dbReference>
<evidence type="ECO:0000256" key="2">
    <source>
        <dbReference type="ARBA" id="ARBA00023002"/>
    </source>
</evidence>
<sequence>MATMILNTALNPVVTVPAYLLITQAPANIRDPILSHLRQYLSPSVLAIAMTTLKYTSLLGLYRQATAFLSDWAQNNYRLSSERHRYDWPKEIAVVTGGTGGFGSLICKALASKGLIVLCVDITPSMPEAMANNPRIKYEKCDITNPDAVKELGSRVQKTYGHPSILVNNAGIGLNHTILAATPTELRKIYDINLLSHYYLLQQFLPSMISDKKGHVVSMASMASFVTQAGMSSYCGTKAALLCLHEALLQETRVLHDAPEVKFSIVHPTFADTPLYRQFKNEIDAGGPVVLRPEVVSEAVVRQILACKSGQVVLGGGMGWLSGLRGWPQWVQQGFMHVSDGSVRKGMEVGKVSSKVVA</sequence>
<accession>A0AAN7TK48</accession>
<comment type="caution">
    <text evidence="4">The sequence shown here is derived from an EMBL/GenBank/DDBJ whole genome shotgun (WGS) entry which is preliminary data.</text>
</comment>
<dbReference type="PANTHER" id="PTHR24322">
    <property type="entry name" value="PKSB"/>
    <property type="match status" value="1"/>
</dbReference>
<keyword evidence="2" id="KW-0560">Oxidoreductase</keyword>
<dbReference type="PRINTS" id="PR00081">
    <property type="entry name" value="GDHRDH"/>
</dbReference>
<dbReference type="EMBL" id="JAVRRL010000013">
    <property type="protein sequence ID" value="KAK5115228.1"/>
    <property type="molecule type" value="Genomic_DNA"/>
</dbReference>
<organism evidence="4 5">
    <name type="scientific">Meristemomyces frigidus</name>
    <dbReference type="NCBI Taxonomy" id="1508187"/>
    <lineage>
        <taxon>Eukaryota</taxon>
        <taxon>Fungi</taxon>
        <taxon>Dikarya</taxon>
        <taxon>Ascomycota</taxon>
        <taxon>Pezizomycotina</taxon>
        <taxon>Dothideomycetes</taxon>
        <taxon>Dothideomycetidae</taxon>
        <taxon>Mycosphaerellales</taxon>
        <taxon>Teratosphaeriaceae</taxon>
        <taxon>Meristemomyces</taxon>
    </lineage>
</organism>
<dbReference type="Gene3D" id="3.40.50.720">
    <property type="entry name" value="NAD(P)-binding Rossmann-like Domain"/>
    <property type="match status" value="1"/>
</dbReference>
<name>A0AAN7TK48_9PEZI</name>
<dbReference type="AlphaFoldDB" id="A0AAN7TK48"/>
<dbReference type="InterPro" id="IPR036291">
    <property type="entry name" value="NAD(P)-bd_dom_sf"/>
</dbReference>
<dbReference type="PRINTS" id="PR00080">
    <property type="entry name" value="SDRFAMILY"/>
</dbReference>
<dbReference type="Proteomes" id="UP001310890">
    <property type="component" value="Unassembled WGS sequence"/>
</dbReference>
<evidence type="ECO:0008006" key="6">
    <source>
        <dbReference type="Google" id="ProtNLM"/>
    </source>
</evidence>